<protein>
    <recommendedName>
        <fullName evidence="3">ATP-grasp domain-containing protein</fullName>
    </recommendedName>
</protein>
<dbReference type="SUPFAM" id="SSF56059">
    <property type="entry name" value="Glutathione synthetase ATP-binding domain-like"/>
    <property type="match status" value="1"/>
</dbReference>
<evidence type="ECO:0000313" key="2">
    <source>
        <dbReference type="Proteomes" id="UP000597459"/>
    </source>
</evidence>
<dbReference type="Proteomes" id="UP000597459">
    <property type="component" value="Unassembled WGS sequence"/>
</dbReference>
<accession>A0A967B505</accession>
<dbReference type="AlphaFoldDB" id="A0A967B505"/>
<evidence type="ECO:0000313" key="1">
    <source>
        <dbReference type="EMBL" id="NHO52534.1"/>
    </source>
</evidence>
<name>A0A967B505_9PROT</name>
<evidence type="ECO:0008006" key="3">
    <source>
        <dbReference type="Google" id="ProtNLM"/>
    </source>
</evidence>
<sequence>MLDLAEFANDPSVARSVLTERLGRASDPSERAQIHYRLWEMCQVCGEPAAALRHLDEAMQLDPMQRPDSVSSDACRRIVVMNAPGTFQANAPLAFLLDDTTQIFTLWVLGAPAARGVLVAAVRAVQAECAFIAIAEDERQAQALAEAEIIAHEAGLPVLNGNDRIMQVGRARVPQLLAGIADVLVPQCTVIRSFGDKIPSFPVLIRPLASHAGDGLARIDTKAELETYIRSASPGTSFYVTKFIDFISSDGLYRKYRVVFVEGEPFPVHLAIHDGWAIWYYNAKMENFPQRRAEEARFMTDMAGYFPFGVLEGLKAIARAVQLDYFGLDFGVLPDGTLVVFEVETGMIVHDRDPADIYPYKNAAIARIRHAVEAMIDQKSHAPS</sequence>
<proteinExistence type="predicted"/>
<keyword evidence="2" id="KW-1185">Reference proteome</keyword>
<dbReference type="RefSeq" id="WP_166312660.1">
    <property type="nucleotide sequence ID" value="NZ_WOTH01000001.1"/>
</dbReference>
<reference evidence="1" key="1">
    <citation type="submission" date="2019-11" db="EMBL/GenBank/DDBJ databases">
        <title>Description of new Acetobacter species.</title>
        <authorList>
            <person name="Cleenwerck I."/>
            <person name="Sombolestani A.S."/>
        </authorList>
    </citation>
    <scope>NUCLEOTIDE SEQUENCE</scope>
    <source>
        <strain evidence="1">LMG 1626</strain>
    </source>
</reference>
<organism evidence="1 2">
    <name type="scientific">Acetobacter estunensis</name>
    <dbReference type="NCBI Taxonomy" id="104097"/>
    <lineage>
        <taxon>Bacteria</taxon>
        <taxon>Pseudomonadati</taxon>
        <taxon>Pseudomonadota</taxon>
        <taxon>Alphaproteobacteria</taxon>
        <taxon>Acetobacterales</taxon>
        <taxon>Acetobacteraceae</taxon>
        <taxon>Acetobacter</taxon>
    </lineage>
</organism>
<dbReference type="EMBL" id="WOTH01000001">
    <property type="protein sequence ID" value="NHO52534.1"/>
    <property type="molecule type" value="Genomic_DNA"/>
</dbReference>
<gene>
    <name evidence="1" type="ORF">GOB87_00945</name>
</gene>
<comment type="caution">
    <text evidence="1">The sequence shown here is derived from an EMBL/GenBank/DDBJ whole genome shotgun (WGS) entry which is preliminary data.</text>
</comment>